<proteinExistence type="predicted"/>
<accession>A0ACA9N6M6</accession>
<evidence type="ECO:0000313" key="1">
    <source>
        <dbReference type="EMBL" id="CAG8638032.1"/>
    </source>
</evidence>
<evidence type="ECO:0000313" key="2">
    <source>
        <dbReference type="Proteomes" id="UP000789525"/>
    </source>
</evidence>
<sequence length="206" mass="22683">GEPLALDWCSYGSRQKRSFSDGRSIAASWKSFVPGIKGDTIDRGVRRSMWIGGRESRDRARAELHTPHLMGSVSSLDGQLRTCPLPSNQNDKTGNIFKVTLQGVVFSTPQKPYFLWTFECPITIQCPGLGDGRTAYEDVPDITDVFPFLSVLCTVTFDIKICRQSVLLKALIEELLGTEGNEIPDSATAELMALECSRPSYTIGTS</sequence>
<keyword evidence="2" id="KW-1185">Reference proteome</keyword>
<organism evidence="1 2">
    <name type="scientific">Acaulospora colombiana</name>
    <dbReference type="NCBI Taxonomy" id="27376"/>
    <lineage>
        <taxon>Eukaryota</taxon>
        <taxon>Fungi</taxon>
        <taxon>Fungi incertae sedis</taxon>
        <taxon>Mucoromycota</taxon>
        <taxon>Glomeromycotina</taxon>
        <taxon>Glomeromycetes</taxon>
        <taxon>Diversisporales</taxon>
        <taxon>Acaulosporaceae</taxon>
        <taxon>Acaulospora</taxon>
    </lineage>
</organism>
<comment type="caution">
    <text evidence="1">The sequence shown here is derived from an EMBL/GenBank/DDBJ whole genome shotgun (WGS) entry which is preliminary data.</text>
</comment>
<gene>
    <name evidence="1" type="ORF">ACOLOM_LOCUS7852</name>
</gene>
<protein>
    <submittedName>
        <fullName evidence="1">13265_t:CDS:1</fullName>
    </submittedName>
</protein>
<feature type="non-terminal residue" evidence="1">
    <location>
        <position position="1"/>
    </location>
</feature>
<dbReference type="EMBL" id="CAJVPT010018938">
    <property type="protein sequence ID" value="CAG8638032.1"/>
    <property type="molecule type" value="Genomic_DNA"/>
</dbReference>
<reference evidence="1" key="1">
    <citation type="submission" date="2021-06" db="EMBL/GenBank/DDBJ databases">
        <authorList>
            <person name="Kallberg Y."/>
            <person name="Tangrot J."/>
            <person name="Rosling A."/>
        </authorList>
    </citation>
    <scope>NUCLEOTIDE SEQUENCE</scope>
    <source>
        <strain evidence="1">CL356</strain>
    </source>
</reference>
<dbReference type="Proteomes" id="UP000789525">
    <property type="component" value="Unassembled WGS sequence"/>
</dbReference>
<name>A0ACA9N6M6_9GLOM</name>